<dbReference type="EMBL" id="MTHB01000280">
    <property type="protein sequence ID" value="OXC72184.1"/>
    <property type="molecule type" value="Genomic_DNA"/>
</dbReference>
<proteinExistence type="predicted"/>
<gene>
    <name evidence="1" type="ORF">BSU04_43350</name>
</gene>
<protein>
    <submittedName>
        <fullName evidence="1">Uncharacterized protein</fullName>
    </submittedName>
</protein>
<dbReference type="Proteomes" id="UP000214720">
    <property type="component" value="Unassembled WGS sequence"/>
</dbReference>
<organism evidence="1 2">
    <name type="scientific">Caballeronia sordidicola</name>
    <name type="common">Burkholderia sordidicola</name>
    <dbReference type="NCBI Taxonomy" id="196367"/>
    <lineage>
        <taxon>Bacteria</taxon>
        <taxon>Pseudomonadati</taxon>
        <taxon>Pseudomonadota</taxon>
        <taxon>Betaproteobacteria</taxon>
        <taxon>Burkholderiales</taxon>
        <taxon>Burkholderiaceae</taxon>
        <taxon>Caballeronia</taxon>
    </lineage>
</organism>
<accession>A0A226WLW5</accession>
<reference evidence="2" key="1">
    <citation type="submission" date="2017-01" db="EMBL/GenBank/DDBJ databases">
        <title>Genome Analysis of Deinococcus marmoris KOPRI26562.</title>
        <authorList>
            <person name="Kim J.H."/>
            <person name="Oh H.-M."/>
        </authorList>
    </citation>
    <scope>NUCLEOTIDE SEQUENCE [LARGE SCALE GENOMIC DNA]</scope>
    <source>
        <strain evidence="2">PAMC 26633</strain>
    </source>
</reference>
<name>A0A226WLW5_CABSO</name>
<evidence type="ECO:0000313" key="1">
    <source>
        <dbReference type="EMBL" id="OXC72184.1"/>
    </source>
</evidence>
<comment type="caution">
    <text evidence="1">The sequence shown here is derived from an EMBL/GenBank/DDBJ whole genome shotgun (WGS) entry which is preliminary data.</text>
</comment>
<dbReference type="AlphaFoldDB" id="A0A226WLW5"/>
<sequence>MRKKADTQVGMDAHKFGVVCDRRVFALYQRAQWGQPWD</sequence>
<evidence type="ECO:0000313" key="2">
    <source>
        <dbReference type="Proteomes" id="UP000214720"/>
    </source>
</evidence>